<dbReference type="EMBL" id="HBUE01232554">
    <property type="protein sequence ID" value="CAG6545530.1"/>
    <property type="molecule type" value="Transcribed_RNA"/>
</dbReference>
<sequence>MFILVGKRRYARLLGFEVFFFPPRNHHHFRSFNVEWIRRFFFCFSSTIAAYLAAIFAAATLANYDSSFYRINASSRTWRSRSRRPSVRPRFNSTSNLETTT</sequence>
<dbReference type="AlphaFoldDB" id="A0A8D8L014"/>
<feature type="compositionally biased region" description="Polar residues" evidence="1">
    <location>
        <begin position="91"/>
        <end position="101"/>
    </location>
</feature>
<keyword evidence="2" id="KW-0812">Transmembrane</keyword>
<keyword evidence="2" id="KW-1133">Transmembrane helix</keyword>
<evidence type="ECO:0000313" key="3">
    <source>
        <dbReference type="EMBL" id="CAG6597678.1"/>
    </source>
</evidence>
<feature type="transmembrane region" description="Helical" evidence="2">
    <location>
        <begin position="40"/>
        <end position="62"/>
    </location>
</feature>
<evidence type="ECO:0000256" key="2">
    <source>
        <dbReference type="SAM" id="Phobius"/>
    </source>
</evidence>
<organism evidence="3">
    <name type="scientific">Culex pipiens</name>
    <name type="common">House mosquito</name>
    <dbReference type="NCBI Taxonomy" id="7175"/>
    <lineage>
        <taxon>Eukaryota</taxon>
        <taxon>Metazoa</taxon>
        <taxon>Ecdysozoa</taxon>
        <taxon>Arthropoda</taxon>
        <taxon>Hexapoda</taxon>
        <taxon>Insecta</taxon>
        <taxon>Pterygota</taxon>
        <taxon>Neoptera</taxon>
        <taxon>Endopterygota</taxon>
        <taxon>Diptera</taxon>
        <taxon>Nematocera</taxon>
        <taxon>Culicoidea</taxon>
        <taxon>Culicidae</taxon>
        <taxon>Culicinae</taxon>
        <taxon>Culicini</taxon>
        <taxon>Culex</taxon>
        <taxon>Culex</taxon>
    </lineage>
</organism>
<evidence type="ECO:0000256" key="1">
    <source>
        <dbReference type="SAM" id="MobiDB-lite"/>
    </source>
</evidence>
<name>A0A8D8L014_CULPI</name>
<reference evidence="3" key="1">
    <citation type="submission" date="2021-05" db="EMBL/GenBank/DDBJ databases">
        <authorList>
            <person name="Alioto T."/>
            <person name="Alioto T."/>
            <person name="Gomez Garrido J."/>
        </authorList>
    </citation>
    <scope>NUCLEOTIDE SEQUENCE</scope>
</reference>
<feature type="region of interest" description="Disordered" evidence="1">
    <location>
        <begin position="80"/>
        <end position="101"/>
    </location>
</feature>
<keyword evidence="2" id="KW-0472">Membrane</keyword>
<proteinExistence type="predicted"/>
<protein>
    <submittedName>
        <fullName evidence="3">(northern house mosquito) hypothetical protein</fullName>
    </submittedName>
</protein>
<dbReference type="EMBL" id="HBUE01339386">
    <property type="protein sequence ID" value="CAG6597678.1"/>
    <property type="molecule type" value="Transcribed_RNA"/>
</dbReference>
<accession>A0A8D8L014</accession>